<name>A0ABW1A859_9ACTN</name>
<comment type="similarity">
    <text evidence="2 5">Belongs to the Nudix hydrolase family.</text>
</comment>
<dbReference type="SUPFAM" id="SSF55811">
    <property type="entry name" value="Nudix"/>
    <property type="match status" value="1"/>
</dbReference>
<proteinExistence type="inferred from homology"/>
<dbReference type="PANTHER" id="PTHR43046:SF12">
    <property type="entry name" value="GDP-MANNOSE MANNOSYL HYDROLASE"/>
    <property type="match status" value="1"/>
</dbReference>
<evidence type="ECO:0000256" key="4">
    <source>
        <dbReference type="ARBA" id="ARBA00022842"/>
    </source>
</evidence>
<dbReference type="InterPro" id="IPR020084">
    <property type="entry name" value="NUDIX_hydrolase_CS"/>
</dbReference>
<dbReference type="EMBL" id="JBHSON010000065">
    <property type="protein sequence ID" value="MFC5751177.1"/>
    <property type="molecule type" value="Genomic_DNA"/>
</dbReference>
<dbReference type="Proteomes" id="UP001596074">
    <property type="component" value="Unassembled WGS sequence"/>
</dbReference>
<reference evidence="8" key="1">
    <citation type="journal article" date="2019" name="Int. J. Syst. Evol. Microbiol.">
        <title>The Global Catalogue of Microorganisms (GCM) 10K type strain sequencing project: providing services to taxonomists for standard genome sequencing and annotation.</title>
        <authorList>
            <consortium name="The Broad Institute Genomics Platform"/>
            <consortium name="The Broad Institute Genome Sequencing Center for Infectious Disease"/>
            <person name="Wu L."/>
            <person name="Ma J."/>
        </authorList>
    </citation>
    <scope>NUCLEOTIDE SEQUENCE [LARGE SCALE GENOMIC DNA]</scope>
    <source>
        <strain evidence="8">KCTC 42087</strain>
    </source>
</reference>
<dbReference type="PROSITE" id="PS00893">
    <property type="entry name" value="NUDIX_BOX"/>
    <property type="match status" value="1"/>
</dbReference>
<dbReference type="GO" id="GO:0016787">
    <property type="term" value="F:hydrolase activity"/>
    <property type="evidence" value="ECO:0007669"/>
    <property type="project" value="UniProtKB-KW"/>
</dbReference>
<dbReference type="PROSITE" id="PS51462">
    <property type="entry name" value="NUDIX"/>
    <property type="match status" value="1"/>
</dbReference>
<sequence length="172" mass="19326">MRRRSGDGYRRRTARVLLLDGRDRFLMFRWPLAADHPERGYCWITPGGGVDDGETLTETAARELREETGLVAEPGDFTGPVAVASGYADFGWARGIFRDDFFVYRAAAPEIEIDTAGFQPVERANVSAHRWWTLEELETTDEVVYPLELAPLLKALLAGNVPAEPVTLPWHH</sequence>
<evidence type="ECO:0000256" key="2">
    <source>
        <dbReference type="ARBA" id="ARBA00005582"/>
    </source>
</evidence>
<feature type="domain" description="Nudix hydrolase" evidence="6">
    <location>
        <begin position="9"/>
        <end position="155"/>
    </location>
</feature>
<accession>A0ABW1A859</accession>
<dbReference type="CDD" id="cd04685">
    <property type="entry name" value="NUDIX_Hydrolase"/>
    <property type="match status" value="1"/>
</dbReference>
<keyword evidence="4" id="KW-0460">Magnesium</keyword>
<evidence type="ECO:0000256" key="3">
    <source>
        <dbReference type="ARBA" id="ARBA00022801"/>
    </source>
</evidence>
<dbReference type="PRINTS" id="PR00502">
    <property type="entry name" value="NUDIXFAMILY"/>
</dbReference>
<keyword evidence="3 5" id="KW-0378">Hydrolase</keyword>
<dbReference type="Gene3D" id="3.90.79.10">
    <property type="entry name" value="Nucleoside Triphosphate Pyrophosphohydrolase"/>
    <property type="match status" value="1"/>
</dbReference>
<evidence type="ECO:0000259" key="6">
    <source>
        <dbReference type="PROSITE" id="PS51462"/>
    </source>
</evidence>
<dbReference type="PANTHER" id="PTHR43046">
    <property type="entry name" value="GDP-MANNOSE MANNOSYL HYDROLASE"/>
    <property type="match status" value="1"/>
</dbReference>
<dbReference type="RefSeq" id="WP_378287056.1">
    <property type="nucleotide sequence ID" value="NZ_JBHSON010000065.1"/>
</dbReference>
<dbReference type="InterPro" id="IPR015797">
    <property type="entry name" value="NUDIX_hydrolase-like_dom_sf"/>
</dbReference>
<comment type="cofactor">
    <cofactor evidence="1">
        <name>Mg(2+)</name>
        <dbReference type="ChEBI" id="CHEBI:18420"/>
    </cofactor>
</comment>
<dbReference type="InterPro" id="IPR000086">
    <property type="entry name" value="NUDIX_hydrolase_dom"/>
</dbReference>
<dbReference type="Pfam" id="PF00293">
    <property type="entry name" value="NUDIX"/>
    <property type="match status" value="1"/>
</dbReference>
<comment type="caution">
    <text evidence="7">The sequence shown here is derived from an EMBL/GenBank/DDBJ whole genome shotgun (WGS) entry which is preliminary data.</text>
</comment>
<protein>
    <submittedName>
        <fullName evidence="7">NUDIX hydrolase</fullName>
    </submittedName>
</protein>
<evidence type="ECO:0000313" key="8">
    <source>
        <dbReference type="Proteomes" id="UP001596074"/>
    </source>
</evidence>
<evidence type="ECO:0000256" key="5">
    <source>
        <dbReference type="RuleBase" id="RU003476"/>
    </source>
</evidence>
<keyword evidence="8" id="KW-1185">Reference proteome</keyword>
<evidence type="ECO:0000313" key="7">
    <source>
        <dbReference type="EMBL" id="MFC5751177.1"/>
    </source>
</evidence>
<evidence type="ECO:0000256" key="1">
    <source>
        <dbReference type="ARBA" id="ARBA00001946"/>
    </source>
</evidence>
<gene>
    <name evidence="7" type="ORF">ACFPZN_36650</name>
</gene>
<dbReference type="InterPro" id="IPR020476">
    <property type="entry name" value="Nudix_hydrolase"/>
</dbReference>
<organism evidence="7 8">
    <name type="scientific">Actinomadura rugatobispora</name>
    <dbReference type="NCBI Taxonomy" id="1994"/>
    <lineage>
        <taxon>Bacteria</taxon>
        <taxon>Bacillati</taxon>
        <taxon>Actinomycetota</taxon>
        <taxon>Actinomycetes</taxon>
        <taxon>Streptosporangiales</taxon>
        <taxon>Thermomonosporaceae</taxon>
        <taxon>Actinomadura</taxon>
    </lineage>
</organism>